<dbReference type="PANTHER" id="PTHR10485:SF0">
    <property type="entry name" value="AT05822P-RELATED"/>
    <property type="match status" value="1"/>
</dbReference>
<evidence type="ECO:0000313" key="13">
    <source>
        <dbReference type="Proteomes" id="UP000729402"/>
    </source>
</evidence>
<reference evidence="12" key="1">
    <citation type="journal article" date="2021" name="bioRxiv">
        <title>Whole Genome Assembly and Annotation of Northern Wild Rice, Zizania palustris L., Supports a Whole Genome Duplication in the Zizania Genus.</title>
        <authorList>
            <person name="Haas M."/>
            <person name="Kono T."/>
            <person name="Macchietto M."/>
            <person name="Millas R."/>
            <person name="McGilp L."/>
            <person name="Shao M."/>
            <person name="Duquette J."/>
            <person name="Hirsch C.N."/>
            <person name="Kimball J."/>
        </authorList>
    </citation>
    <scope>NUCLEOTIDE SEQUENCE</scope>
    <source>
        <tissue evidence="12">Fresh leaf tissue</tissue>
    </source>
</reference>
<keyword evidence="13" id="KW-1185">Reference proteome</keyword>
<gene>
    <name evidence="12" type="ORF">GUJ93_ZPchr0009g579</name>
</gene>
<keyword evidence="7 11" id="KW-1133">Transmembrane helix</keyword>
<feature type="transmembrane region" description="Helical" evidence="11">
    <location>
        <begin position="55"/>
        <end position="72"/>
    </location>
</feature>
<evidence type="ECO:0000256" key="4">
    <source>
        <dbReference type="ARBA" id="ARBA00022692"/>
    </source>
</evidence>
<keyword evidence="8" id="KW-0811">Translocation</keyword>
<comment type="caution">
    <text evidence="12">The sequence shown here is derived from an EMBL/GenBank/DDBJ whole genome shotgun (WGS) entry which is preliminary data.</text>
</comment>
<keyword evidence="10 11" id="KW-0472">Membrane</keyword>
<feature type="transmembrane region" description="Helical" evidence="11">
    <location>
        <begin position="14"/>
        <end position="35"/>
    </location>
</feature>
<reference evidence="12" key="2">
    <citation type="submission" date="2021-02" db="EMBL/GenBank/DDBJ databases">
        <authorList>
            <person name="Kimball J.A."/>
            <person name="Haas M.W."/>
            <person name="Macchietto M."/>
            <person name="Kono T."/>
            <person name="Duquette J."/>
            <person name="Shao M."/>
        </authorList>
    </citation>
    <scope>NUCLEOTIDE SEQUENCE</scope>
    <source>
        <tissue evidence="12">Fresh leaf tissue</tissue>
    </source>
</reference>
<evidence type="ECO:0000256" key="9">
    <source>
        <dbReference type="ARBA" id="ARBA00023128"/>
    </source>
</evidence>
<dbReference type="AlphaFoldDB" id="A0A8J5R493"/>
<evidence type="ECO:0000256" key="5">
    <source>
        <dbReference type="ARBA" id="ARBA00022792"/>
    </source>
</evidence>
<dbReference type="EMBL" id="JAAALK010000289">
    <property type="protein sequence ID" value="KAG8050930.1"/>
    <property type="molecule type" value="Genomic_DNA"/>
</dbReference>
<dbReference type="GO" id="GO:0030150">
    <property type="term" value="P:protein import into mitochondrial matrix"/>
    <property type="evidence" value="ECO:0007669"/>
    <property type="project" value="TreeGrafter"/>
</dbReference>
<keyword evidence="4 11" id="KW-0812">Transmembrane</keyword>
<proteinExistence type="inferred from homology"/>
<comment type="subcellular location">
    <subcellularLocation>
        <location evidence="1">Mitochondrion inner membrane</location>
        <topology evidence="1">Multi-pass membrane protein</topology>
    </subcellularLocation>
</comment>
<dbReference type="GO" id="GO:0008320">
    <property type="term" value="F:protein transmembrane transporter activity"/>
    <property type="evidence" value="ECO:0007669"/>
    <property type="project" value="TreeGrafter"/>
</dbReference>
<evidence type="ECO:0000256" key="1">
    <source>
        <dbReference type="ARBA" id="ARBA00004448"/>
    </source>
</evidence>
<dbReference type="Proteomes" id="UP000729402">
    <property type="component" value="Unassembled WGS sequence"/>
</dbReference>
<keyword evidence="5" id="KW-0999">Mitochondrion inner membrane</keyword>
<name>A0A8J5R493_ZIZPA</name>
<evidence type="ECO:0000256" key="6">
    <source>
        <dbReference type="ARBA" id="ARBA00022927"/>
    </source>
</evidence>
<evidence type="ECO:0000313" key="12">
    <source>
        <dbReference type="EMBL" id="KAG8050930.1"/>
    </source>
</evidence>
<dbReference type="PANTHER" id="PTHR10485">
    <property type="entry name" value="MITOCHONDRIAL IMPORT INNER MEMBRANE TRANSLOCASE SUBUNIT TIM-17"/>
    <property type="match status" value="1"/>
</dbReference>
<dbReference type="GO" id="GO:0005744">
    <property type="term" value="C:TIM23 mitochondrial import inner membrane translocase complex"/>
    <property type="evidence" value="ECO:0007669"/>
    <property type="project" value="TreeGrafter"/>
</dbReference>
<accession>A0A8J5R493</accession>
<keyword evidence="9" id="KW-0496">Mitochondrion</keyword>
<comment type="similarity">
    <text evidence="2">Belongs to the Tim17/Tim22/Tim23 family.</text>
</comment>
<sequence length="133" mass="14446">MQWPPMEGDPCPNCILNVVGMAFGVGDVGGSAFYFINGLHNSPKGALLAGGMETARLNVPLHTLLVALLFGARKAVRKGRMAAASNKDKDGSNNGEDEKTGYMHMRARTGQAMDSHNLADRVIMEMWEYFCIL</sequence>
<evidence type="ECO:0000256" key="2">
    <source>
        <dbReference type="ARBA" id="ARBA00008444"/>
    </source>
</evidence>
<evidence type="ECO:0000256" key="11">
    <source>
        <dbReference type="SAM" id="Phobius"/>
    </source>
</evidence>
<evidence type="ECO:0000256" key="7">
    <source>
        <dbReference type="ARBA" id="ARBA00022989"/>
    </source>
</evidence>
<evidence type="ECO:0000256" key="8">
    <source>
        <dbReference type="ARBA" id="ARBA00023010"/>
    </source>
</evidence>
<protein>
    <submittedName>
        <fullName evidence="12">Uncharacterized protein</fullName>
    </submittedName>
</protein>
<keyword evidence="6" id="KW-0653">Protein transport</keyword>
<evidence type="ECO:0000256" key="10">
    <source>
        <dbReference type="ARBA" id="ARBA00023136"/>
    </source>
</evidence>
<keyword evidence="3" id="KW-0813">Transport</keyword>
<dbReference type="OrthoDB" id="598016at2759"/>
<evidence type="ECO:0000256" key="3">
    <source>
        <dbReference type="ARBA" id="ARBA00022448"/>
    </source>
</evidence>
<organism evidence="12 13">
    <name type="scientific">Zizania palustris</name>
    <name type="common">Northern wild rice</name>
    <dbReference type="NCBI Taxonomy" id="103762"/>
    <lineage>
        <taxon>Eukaryota</taxon>
        <taxon>Viridiplantae</taxon>
        <taxon>Streptophyta</taxon>
        <taxon>Embryophyta</taxon>
        <taxon>Tracheophyta</taxon>
        <taxon>Spermatophyta</taxon>
        <taxon>Magnoliopsida</taxon>
        <taxon>Liliopsida</taxon>
        <taxon>Poales</taxon>
        <taxon>Poaceae</taxon>
        <taxon>BOP clade</taxon>
        <taxon>Oryzoideae</taxon>
        <taxon>Oryzeae</taxon>
        <taxon>Zizaniinae</taxon>
        <taxon>Zizania</taxon>
    </lineage>
</organism>